<proteinExistence type="predicted"/>
<reference evidence="1 2" key="2">
    <citation type="submission" date="2018-11" db="EMBL/GenBank/DDBJ databases">
        <authorList>
            <consortium name="Pathogen Informatics"/>
        </authorList>
    </citation>
    <scope>NUCLEOTIDE SEQUENCE [LARGE SCALE GENOMIC DNA]</scope>
</reference>
<protein>
    <submittedName>
        <fullName evidence="3">Arrestin_C domain-containing protein</fullName>
    </submittedName>
</protein>
<evidence type="ECO:0000313" key="2">
    <source>
        <dbReference type="Proteomes" id="UP000271162"/>
    </source>
</evidence>
<sequence>MEQQRTDLYCTLLEHTRTQSPQQLDSTEIGQISCFLVTIPIRLVGCSVVSIRIGDETLDHPIHFTETQCIPSQAHSYNIILDPHPPKELVVRSAQTMVLPPGTETLVPCYVAQVPPSNPPLMASASVLDEDNIFVAPRRRGGAPPSN</sequence>
<gene>
    <name evidence="1" type="ORF">NBR_LOCUS22169</name>
</gene>
<dbReference type="EMBL" id="UYSL01027502">
    <property type="protein sequence ID" value="VDL86798.1"/>
    <property type="molecule type" value="Genomic_DNA"/>
</dbReference>
<dbReference type="WBParaSite" id="NBR_0002216801-mRNA-1">
    <property type="protein sequence ID" value="NBR_0002216801-mRNA-1"/>
    <property type="gene ID" value="NBR_0002216801"/>
</dbReference>
<organism evidence="3">
    <name type="scientific">Nippostrongylus brasiliensis</name>
    <name type="common">Rat hookworm</name>
    <dbReference type="NCBI Taxonomy" id="27835"/>
    <lineage>
        <taxon>Eukaryota</taxon>
        <taxon>Metazoa</taxon>
        <taxon>Ecdysozoa</taxon>
        <taxon>Nematoda</taxon>
        <taxon>Chromadorea</taxon>
        <taxon>Rhabditida</taxon>
        <taxon>Rhabditina</taxon>
        <taxon>Rhabditomorpha</taxon>
        <taxon>Strongyloidea</taxon>
        <taxon>Heligmosomidae</taxon>
        <taxon>Nippostrongylus</taxon>
    </lineage>
</organism>
<evidence type="ECO:0000313" key="3">
    <source>
        <dbReference type="WBParaSite" id="NBR_0002216801-mRNA-1"/>
    </source>
</evidence>
<keyword evidence="2" id="KW-1185">Reference proteome</keyword>
<accession>A0A0N4YY46</accession>
<name>A0A0N4YY46_NIPBR</name>
<reference evidence="3" key="1">
    <citation type="submission" date="2017-02" db="UniProtKB">
        <authorList>
            <consortium name="WormBaseParasite"/>
        </authorList>
    </citation>
    <scope>IDENTIFICATION</scope>
</reference>
<evidence type="ECO:0000313" key="1">
    <source>
        <dbReference type="EMBL" id="VDL86798.1"/>
    </source>
</evidence>
<dbReference type="Proteomes" id="UP000271162">
    <property type="component" value="Unassembled WGS sequence"/>
</dbReference>
<dbReference type="AlphaFoldDB" id="A0A0N4YY46"/>